<proteinExistence type="predicted"/>
<accession>A0A7R7I0R9</accession>
<gene>
    <name evidence="3" type="ORF">Athai_63120</name>
</gene>
<evidence type="ECO:0000313" key="3">
    <source>
        <dbReference type="EMBL" id="BCJ38809.1"/>
    </source>
</evidence>
<dbReference type="RefSeq" id="WP_203964787.1">
    <property type="nucleotide sequence ID" value="NZ_AP023355.1"/>
</dbReference>
<dbReference type="InterPro" id="IPR007278">
    <property type="entry name" value="DUF397"/>
</dbReference>
<feature type="region of interest" description="Disordered" evidence="1">
    <location>
        <begin position="1"/>
        <end position="30"/>
    </location>
</feature>
<keyword evidence="4" id="KW-1185">Reference proteome</keyword>
<name>A0A7R7I0R9_9ACTN</name>
<evidence type="ECO:0000313" key="4">
    <source>
        <dbReference type="Proteomes" id="UP000611640"/>
    </source>
</evidence>
<sequence length="79" mass="8657">MTAPESQKKECPDLTNAVWHGSDEETPKGGGRIEVAFVEDKICMRNGEDPDSPVLVFTQAEWDAFVGGAKDGEFDLPMQ</sequence>
<evidence type="ECO:0000256" key="1">
    <source>
        <dbReference type="SAM" id="MobiDB-lite"/>
    </source>
</evidence>
<protein>
    <submittedName>
        <fullName evidence="3">DUF397 domain-containing protein</fullName>
    </submittedName>
</protein>
<organism evidence="3 4">
    <name type="scientific">Actinocatenispora thailandica</name>
    <dbReference type="NCBI Taxonomy" id="227318"/>
    <lineage>
        <taxon>Bacteria</taxon>
        <taxon>Bacillati</taxon>
        <taxon>Actinomycetota</taxon>
        <taxon>Actinomycetes</taxon>
        <taxon>Micromonosporales</taxon>
        <taxon>Micromonosporaceae</taxon>
        <taxon>Actinocatenispora</taxon>
    </lineage>
</organism>
<dbReference type="EMBL" id="AP023355">
    <property type="protein sequence ID" value="BCJ38809.1"/>
    <property type="molecule type" value="Genomic_DNA"/>
</dbReference>
<dbReference type="AlphaFoldDB" id="A0A7R7I0R9"/>
<feature type="compositionally biased region" description="Basic and acidic residues" evidence="1">
    <location>
        <begin position="1"/>
        <end position="12"/>
    </location>
</feature>
<dbReference type="KEGG" id="atl:Athai_63120"/>
<feature type="domain" description="DUF397" evidence="2">
    <location>
        <begin position="17"/>
        <end position="70"/>
    </location>
</feature>
<dbReference type="Pfam" id="PF04149">
    <property type="entry name" value="DUF397"/>
    <property type="match status" value="1"/>
</dbReference>
<evidence type="ECO:0000259" key="2">
    <source>
        <dbReference type="Pfam" id="PF04149"/>
    </source>
</evidence>
<reference evidence="3 4" key="1">
    <citation type="submission" date="2020-08" db="EMBL/GenBank/DDBJ databases">
        <title>Whole genome shotgun sequence of Actinocatenispora thailandica NBRC 105041.</title>
        <authorList>
            <person name="Komaki H."/>
            <person name="Tamura T."/>
        </authorList>
    </citation>
    <scope>NUCLEOTIDE SEQUENCE [LARGE SCALE GENOMIC DNA]</scope>
    <source>
        <strain evidence="3 4">NBRC 105041</strain>
    </source>
</reference>
<dbReference type="Proteomes" id="UP000611640">
    <property type="component" value="Chromosome"/>
</dbReference>